<comment type="caution">
    <text evidence="1">The sequence shown here is derived from an EMBL/GenBank/DDBJ whole genome shotgun (WGS) entry which is preliminary data.</text>
</comment>
<organism evidence="1 2">
    <name type="scientific">Trichinella nelsoni</name>
    <dbReference type="NCBI Taxonomy" id="6336"/>
    <lineage>
        <taxon>Eukaryota</taxon>
        <taxon>Metazoa</taxon>
        <taxon>Ecdysozoa</taxon>
        <taxon>Nematoda</taxon>
        <taxon>Enoplea</taxon>
        <taxon>Dorylaimia</taxon>
        <taxon>Trichinellida</taxon>
        <taxon>Trichinellidae</taxon>
        <taxon>Trichinella</taxon>
    </lineage>
</organism>
<protein>
    <submittedName>
        <fullName evidence="1">Uncharacterized protein</fullName>
    </submittedName>
</protein>
<dbReference type="EMBL" id="JYDL01000018">
    <property type="protein sequence ID" value="KRX24336.1"/>
    <property type="molecule type" value="Genomic_DNA"/>
</dbReference>
<gene>
    <name evidence="1" type="ORF">T07_9417</name>
</gene>
<accession>A0A0V0SC94</accession>
<sequence>MSTKADGELIDLSEDSLFKVNFVFKIYIASRWVPKNYRFLKWVAAQKKVKGNFLTHQQSSESKG</sequence>
<dbReference type="AlphaFoldDB" id="A0A0V0SC94"/>
<reference evidence="1 2" key="1">
    <citation type="submission" date="2015-01" db="EMBL/GenBank/DDBJ databases">
        <title>Evolution of Trichinella species and genotypes.</title>
        <authorList>
            <person name="Korhonen P.K."/>
            <person name="Edoardo P."/>
            <person name="Giuseppe L.R."/>
            <person name="Gasser R.B."/>
        </authorList>
    </citation>
    <scope>NUCLEOTIDE SEQUENCE [LARGE SCALE GENOMIC DNA]</scope>
    <source>
        <strain evidence="1">ISS37</strain>
    </source>
</reference>
<keyword evidence="2" id="KW-1185">Reference proteome</keyword>
<evidence type="ECO:0000313" key="1">
    <source>
        <dbReference type="EMBL" id="KRX24336.1"/>
    </source>
</evidence>
<name>A0A0V0SC94_9BILA</name>
<evidence type="ECO:0000313" key="2">
    <source>
        <dbReference type="Proteomes" id="UP000054630"/>
    </source>
</evidence>
<dbReference type="Proteomes" id="UP000054630">
    <property type="component" value="Unassembled WGS sequence"/>
</dbReference>
<proteinExistence type="predicted"/>